<keyword evidence="7 10" id="KW-0067">ATP-binding</keyword>
<dbReference type="GO" id="GO:0016740">
    <property type="term" value="F:transferase activity"/>
    <property type="evidence" value="ECO:0007669"/>
    <property type="project" value="UniProtKB-KW"/>
</dbReference>
<dbReference type="InterPro" id="IPR000120">
    <property type="entry name" value="Amidase"/>
</dbReference>
<evidence type="ECO:0000256" key="10">
    <source>
        <dbReference type="HAMAP-Rule" id="MF_00120"/>
    </source>
</evidence>
<accession>A0A1V1PB54</accession>
<feature type="active site" description="Charge relay system" evidence="10">
    <location>
        <position position="80"/>
    </location>
</feature>
<evidence type="ECO:0000313" key="13">
    <source>
        <dbReference type="Proteomes" id="UP000189670"/>
    </source>
</evidence>
<name>A0A1V1PB54_9BACT</name>
<dbReference type="HAMAP" id="MF_00120">
    <property type="entry name" value="GatA"/>
    <property type="match status" value="1"/>
</dbReference>
<comment type="caution">
    <text evidence="12">The sequence shown here is derived from an EMBL/GenBank/DDBJ whole genome shotgun (WGS) entry which is preliminary data.</text>
</comment>
<dbReference type="InterPro" id="IPR004412">
    <property type="entry name" value="GatA"/>
</dbReference>
<dbReference type="PANTHER" id="PTHR11895:SF151">
    <property type="entry name" value="GLUTAMYL-TRNA(GLN) AMIDOTRANSFERASE SUBUNIT A"/>
    <property type="match status" value="1"/>
</dbReference>
<dbReference type="InterPro" id="IPR020556">
    <property type="entry name" value="Amidase_CS"/>
</dbReference>
<evidence type="ECO:0000256" key="2">
    <source>
        <dbReference type="ARBA" id="ARBA00011123"/>
    </source>
</evidence>
<protein>
    <recommendedName>
        <fullName evidence="4 10">Glutamyl-tRNA(Gln) amidotransferase subunit A</fullName>
        <shortName evidence="10">Glu-ADT subunit A</shortName>
        <ecNumber evidence="3 10">6.3.5.7</ecNumber>
    </recommendedName>
</protein>
<feature type="domain" description="Amidase" evidence="11">
    <location>
        <begin position="24"/>
        <end position="465"/>
    </location>
</feature>
<dbReference type="NCBIfam" id="TIGR00132">
    <property type="entry name" value="gatA"/>
    <property type="match status" value="1"/>
</dbReference>
<dbReference type="GO" id="GO:0030956">
    <property type="term" value="C:glutamyl-tRNA(Gln) amidotransferase complex"/>
    <property type="evidence" value="ECO:0007669"/>
    <property type="project" value="InterPro"/>
</dbReference>
<dbReference type="Pfam" id="PF01425">
    <property type="entry name" value="Amidase"/>
    <property type="match status" value="1"/>
</dbReference>
<dbReference type="SUPFAM" id="SSF75304">
    <property type="entry name" value="Amidase signature (AS) enzymes"/>
    <property type="match status" value="1"/>
</dbReference>
<comment type="catalytic activity">
    <reaction evidence="9 10">
        <text>L-glutamyl-tRNA(Gln) + L-glutamine + ATP + H2O = L-glutaminyl-tRNA(Gln) + L-glutamate + ADP + phosphate + H(+)</text>
        <dbReference type="Rhea" id="RHEA:17521"/>
        <dbReference type="Rhea" id="RHEA-COMP:9681"/>
        <dbReference type="Rhea" id="RHEA-COMP:9684"/>
        <dbReference type="ChEBI" id="CHEBI:15377"/>
        <dbReference type="ChEBI" id="CHEBI:15378"/>
        <dbReference type="ChEBI" id="CHEBI:29985"/>
        <dbReference type="ChEBI" id="CHEBI:30616"/>
        <dbReference type="ChEBI" id="CHEBI:43474"/>
        <dbReference type="ChEBI" id="CHEBI:58359"/>
        <dbReference type="ChEBI" id="CHEBI:78520"/>
        <dbReference type="ChEBI" id="CHEBI:78521"/>
        <dbReference type="ChEBI" id="CHEBI:456216"/>
        <dbReference type="EC" id="6.3.5.7"/>
    </reaction>
</comment>
<evidence type="ECO:0000256" key="7">
    <source>
        <dbReference type="ARBA" id="ARBA00022840"/>
    </source>
</evidence>
<sequence>MTLASKTAWQLKQLLANNQTSCVEIMKSVLAEIEQKEKKVQSYLLIRDTNALIAEAQSMDNKRASGDAIGPLAGLPIAIKDNICTKNIPTTCGSKILENFCPIYDATIIEKIRQADGIIIGKTNMDEFAMGSSTENSAFHPTHNPKKLNLVPGGSSGGSAAAVAANECIMAIGSDTGGSIRQPSAFCGVVGIKPTYGRVSRYGLIAFASSLDQIGAIAKDVRDTALMSQVISGYDAKDSTSVNTDLPDYMACLESPKQLTIGVPEEYFGDGLDNSVREQIQSAIALMKDNGHKIISVNFPYTEYAIPTYYIIACAEASSNLARYDGCRYGFRAPDVKDIQSLFTETRHQGFGPEVKRRIMLGTYVLSAGYYDAYYNKAAKVRNLIAQNLSEIFTQCDVIMHPSTPTPAFKLEENTDDPLAMYMQDIFTVNANLAGVPAMNIPCGLIDELPVGIHLIADKLQETTLFQAAIQLENILHISKGWVQDFL</sequence>
<dbReference type="InterPro" id="IPR023631">
    <property type="entry name" value="Amidase_dom"/>
</dbReference>
<evidence type="ECO:0000256" key="1">
    <source>
        <dbReference type="ARBA" id="ARBA00008069"/>
    </source>
</evidence>
<dbReference type="PROSITE" id="PS00571">
    <property type="entry name" value="AMIDASES"/>
    <property type="match status" value="1"/>
</dbReference>
<dbReference type="Proteomes" id="UP000189670">
    <property type="component" value="Unassembled WGS sequence"/>
</dbReference>
<dbReference type="EC" id="6.3.5.7" evidence="3 10"/>
<feature type="active site" description="Charge relay system" evidence="10">
    <location>
        <position position="155"/>
    </location>
</feature>
<organism evidence="12 13">
    <name type="scientific">Candidatus Magnetoglobus multicellularis str. Araruama</name>
    <dbReference type="NCBI Taxonomy" id="890399"/>
    <lineage>
        <taxon>Bacteria</taxon>
        <taxon>Pseudomonadati</taxon>
        <taxon>Thermodesulfobacteriota</taxon>
        <taxon>Desulfobacteria</taxon>
        <taxon>Desulfobacterales</taxon>
        <taxon>Desulfobacteraceae</taxon>
        <taxon>Candidatus Magnetoglobus</taxon>
    </lineage>
</organism>
<evidence type="ECO:0000256" key="8">
    <source>
        <dbReference type="ARBA" id="ARBA00022917"/>
    </source>
</evidence>
<evidence type="ECO:0000256" key="9">
    <source>
        <dbReference type="ARBA" id="ARBA00047407"/>
    </source>
</evidence>
<proteinExistence type="inferred from homology"/>
<dbReference type="Gene3D" id="3.90.1300.10">
    <property type="entry name" value="Amidase signature (AS) domain"/>
    <property type="match status" value="1"/>
</dbReference>
<dbReference type="GO" id="GO:0006412">
    <property type="term" value="P:translation"/>
    <property type="evidence" value="ECO:0007669"/>
    <property type="project" value="UniProtKB-UniRule"/>
</dbReference>
<evidence type="ECO:0000313" key="12">
    <source>
        <dbReference type="EMBL" id="ETR72028.1"/>
    </source>
</evidence>
<evidence type="ECO:0000256" key="3">
    <source>
        <dbReference type="ARBA" id="ARBA00012739"/>
    </source>
</evidence>
<dbReference type="GO" id="GO:0050567">
    <property type="term" value="F:glutaminyl-tRNA synthase (glutamine-hydrolyzing) activity"/>
    <property type="evidence" value="ECO:0007669"/>
    <property type="project" value="UniProtKB-UniRule"/>
</dbReference>
<evidence type="ECO:0000259" key="11">
    <source>
        <dbReference type="Pfam" id="PF01425"/>
    </source>
</evidence>
<keyword evidence="5 10" id="KW-0436">Ligase</keyword>
<evidence type="ECO:0000256" key="4">
    <source>
        <dbReference type="ARBA" id="ARBA00014428"/>
    </source>
</evidence>
<feature type="active site" description="Acyl-ester intermediate" evidence="10">
    <location>
        <position position="179"/>
    </location>
</feature>
<evidence type="ECO:0000256" key="5">
    <source>
        <dbReference type="ARBA" id="ARBA00022598"/>
    </source>
</evidence>
<comment type="subunit">
    <text evidence="2 10">Heterotrimer of A, B and C subunits.</text>
</comment>
<gene>
    <name evidence="10" type="primary">gatA</name>
    <name evidence="12" type="ORF">OMM_02031</name>
</gene>
<dbReference type="EMBL" id="ATBP01000192">
    <property type="protein sequence ID" value="ETR72028.1"/>
    <property type="molecule type" value="Genomic_DNA"/>
</dbReference>
<comment type="similarity">
    <text evidence="1 10">Belongs to the amidase family. GatA subfamily.</text>
</comment>
<dbReference type="GO" id="GO:0005524">
    <property type="term" value="F:ATP binding"/>
    <property type="evidence" value="ECO:0007669"/>
    <property type="project" value="UniProtKB-KW"/>
</dbReference>
<comment type="function">
    <text evidence="10">Allows the formation of correctly charged Gln-tRNA(Gln) through the transamidation of misacylated Glu-tRNA(Gln) in organisms which lack glutaminyl-tRNA synthetase. The reaction takes place in the presence of glutamine and ATP through an activated gamma-phospho-Glu-tRNA(Gln).</text>
</comment>
<evidence type="ECO:0000256" key="6">
    <source>
        <dbReference type="ARBA" id="ARBA00022741"/>
    </source>
</evidence>
<dbReference type="AlphaFoldDB" id="A0A1V1PB54"/>
<keyword evidence="8 10" id="KW-0648">Protein biosynthesis</keyword>
<reference evidence="13" key="1">
    <citation type="submission" date="2012-11" db="EMBL/GenBank/DDBJ databases">
        <authorList>
            <person name="Lucero-Rivera Y.E."/>
            <person name="Tovar-Ramirez D."/>
        </authorList>
    </citation>
    <scope>NUCLEOTIDE SEQUENCE [LARGE SCALE GENOMIC DNA]</scope>
    <source>
        <strain evidence="13">Araruama</strain>
    </source>
</reference>
<keyword evidence="12" id="KW-0808">Transferase</keyword>
<dbReference type="PANTHER" id="PTHR11895">
    <property type="entry name" value="TRANSAMIDASE"/>
    <property type="match status" value="1"/>
</dbReference>
<dbReference type="InterPro" id="IPR036928">
    <property type="entry name" value="AS_sf"/>
</dbReference>
<keyword evidence="6 10" id="KW-0547">Nucleotide-binding</keyword>